<sequence length="189" mass="20163">SVWHACGLSIEEQEAAAAVLLMGLGRLSIVGSEEDQRRFSMEIAGQLRVVAQLSMASLAEGISMDLLLWIGRLVHWSACQKPSAVKSSLLHKEVADTIRLVVLDYCQVAEEVPVTPYWIDILLTSSHAGMLLDHALPPSVFPNELVVASNTPQVGEIVMATTAESTASSGGPPIDTFAGPAFGFLANDH</sequence>
<feature type="non-terminal residue" evidence="1">
    <location>
        <position position="1"/>
    </location>
</feature>
<reference evidence="1 2" key="1">
    <citation type="submission" date="2020-04" db="EMBL/GenBank/DDBJ databases">
        <title>Perkinsus olseni comparative genomics.</title>
        <authorList>
            <person name="Bogema D.R."/>
        </authorList>
    </citation>
    <scope>NUCLEOTIDE SEQUENCE [LARGE SCALE GENOMIC DNA]</scope>
    <source>
        <strain evidence="1">ATCC PRA-205</strain>
    </source>
</reference>
<dbReference type="Proteomes" id="UP000574390">
    <property type="component" value="Unassembled WGS sequence"/>
</dbReference>
<evidence type="ECO:0000313" key="2">
    <source>
        <dbReference type="Proteomes" id="UP000574390"/>
    </source>
</evidence>
<proteinExistence type="predicted"/>
<dbReference type="AlphaFoldDB" id="A0A7J6NYN6"/>
<dbReference type="EMBL" id="JABANM010036592">
    <property type="protein sequence ID" value="KAF4688974.1"/>
    <property type="molecule type" value="Genomic_DNA"/>
</dbReference>
<gene>
    <name evidence="1" type="ORF">FOZ62_018112</name>
</gene>
<evidence type="ECO:0000313" key="1">
    <source>
        <dbReference type="EMBL" id="KAF4688974.1"/>
    </source>
</evidence>
<organism evidence="1 2">
    <name type="scientific">Perkinsus olseni</name>
    <name type="common">Perkinsus atlanticus</name>
    <dbReference type="NCBI Taxonomy" id="32597"/>
    <lineage>
        <taxon>Eukaryota</taxon>
        <taxon>Sar</taxon>
        <taxon>Alveolata</taxon>
        <taxon>Perkinsozoa</taxon>
        <taxon>Perkinsea</taxon>
        <taxon>Perkinsida</taxon>
        <taxon>Perkinsidae</taxon>
        <taxon>Perkinsus</taxon>
    </lineage>
</organism>
<feature type="non-terminal residue" evidence="1">
    <location>
        <position position="189"/>
    </location>
</feature>
<accession>A0A7J6NYN6</accession>
<name>A0A7J6NYN6_PEROL</name>
<comment type="caution">
    <text evidence="1">The sequence shown here is derived from an EMBL/GenBank/DDBJ whole genome shotgun (WGS) entry which is preliminary data.</text>
</comment>
<protein>
    <submittedName>
        <fullName evidence="1">Uncharacterized protein</fullName>
    </submittedName>
</protein>